<dbReference type="PANTHER" id="PTHR15362:SF4">
    <property type="entry name" value="CDP-DIACYLGLYCEROL--INOSITOL 3-PHOSPHATIDYLTRANSFERASE"/>
    <property type="match status" value="1"/>
</dbReference>
<dbReference type="InterPro" id="IPR000462">
    <property type="entry name" value="CDP-OH_P_trans"/>
</dbReference>
<dbReference type="EMBL" id="CAUJNA010003794">
    <property type="protein sequence ID" value="CAJ1409902.1"/>
    <property type="molecule type" value="Genomic_DNA"/>
</dbReference>
<evidence type="ECO:0008006" key="12">
    <source>
        <dbReference type="Google" id="ProtNLM"/>
    </source>
</evidence>
<evidence type="ECO:0000313" key="11">
    <source>
        <dbReference type="Proteomes" id="UP001178507"/>
    </source>
</evidence>
<evidence type="ECO:0000256" key="1">
    <source>
        <dbReference type="ARBA" id="ARBA00004141"/>
    </source>
</evidence>
<organism evidence="10 11">
    <name type="scientific">Effrenium voratum</name>
    <dbReference type="NCBI Taxonomy" id="2562239"/>
    <lineage>
        <taxon>Eukaryota</taxon>
        <taxon>Sar</taxon>
        <taxon>Alveolata</taxon>
        <taxon>Dinophyceae</taxon>
        <taxon>Suessiales</taxon>
        <taxon>Symbiodiniaceae</taxon>
        <taxon>Effrenium</taxon>
    </lineage>
</organism>
<comment type="similarity">
    <text evidence="8">Belongs to the CDP-alcohol phosphatidyltransferase class-I family.</text>
</comment>
<keyword evidence="5" id="KW-0443">Lipid metabolism</keyword>
<evidence type="ECO:0000256" key="9">
    <source>
        <dbReference type="SAM" id="MobiDB-lite"/>
    </source>
</evidence>
<dbReference type="Proteomes" id="UP001178507">
    <property type="component" value="Unassembled WGS sequence"/>
</dbReference>
<keyword evidence="4" id="KW-1133">Transmembrane helix</keyword>
<evidence type="ECO:0000313" key="10">
    <source>
        <dbReference type="EMBL" id="CAJ1409902.1"/>
    </source>
</evidence>
<evidence type="ECO:0000256" key="5">
    <source>
        <dbReference type="ARBA" id="ARBA00023098"/>
    </source>
</evidence>
<dbReference type="GO" id="GO:0016020">
    <property type="term" value="C:membrane"/>
    <property type="evidence" value="ECO:0007669"/>
    <property type="project" value="UniProtKB-SubCell"/>
</dbReference>
<comment type="subcellular location">
    <subcellularLocation>
        <location evidence="1">Membrane</location>
        <topology evidence="1">Multi-pass membrane protein</topology>
    </subcellularLocation>
</comment>
<feature type="non-terminal residue" evidence="10">
    <location>
        <position position="1"/>
    </location>
</feature>
<keyword evidence="11" id="KW-1185">Reference proteome</keyword>
<dbReference type="PANTHER" id="PTHR15362">
    <property type="entry name" value="PHOSPHATIDYLINOSITOL SYNTHASE"/>
    <property type="match status" value="1"/>
</dbReference>
<dbReference type="Pfam" id="PF01066">
    <property type="entry name" value="CDP-OH_P_transf"/>
    <property type="match status" value="1"/>
</dbReference>
<dbReference type="GO" id="GO:0005794">
    <property type="term" value="C:Golgi apparatus"/>
    <property type="evidence" value="ECO:0007669"/>
    <property type="project" value="TreeGrafter"/>
</dbReference>
<sequence>PIGTQRLPPGRCAGRHWPIQLAPNLSPAAAGHGPHPGGGHRGFQRHPRVPPRGRFRRFELGPCGAGAAVHGAPGEVESNLVSCNTLISSCEELFYVANILDYGRILTLYWAVQASDGQTFALWYSVSYLLDCVDGYAARALNQESRLGYYLDMVIDRVSSCLCLHFAAQAVIEGNTFIGETLAPLVAWTLRLLIVIVEILAHTSVMYLSEVLGVHQKQMGYEYAIVRTYLSDKRCLFWSCLSFELFGLSIIVNSMPGVMIALPGFAFRAAANICRLMSILARKNS</sequence>
<feature type="region of interest" description="Disordered" evidence="9">
    <location>
        <begin position="25"/>
        <end position="48"/>
    </location>
</feature>
<evidence type="ECO:0000256" key="7">
    <source>
        <dbReference type="ARBA" id="ARBA00023264"/>
    </source>
</evidence>
<comment type="caution">
    <text evidence="10">The sequence shown here is derived from an EMBL/GenBank/DDBJ whole genome shotgun (WGS) entry which is preliminary data.</text>
</comment>
<evidence type="ECO:0000256" key="2">
    <source>
        <dbReference type="ARBA" id="ARBA00022679"/>
    </source>
</evidence>
<dbReference type="GO" id="GO:0003881">
    <property type="term" value="F:CDP-diacylglycerol-inositol 3-phosphatidyltransferase activity"/>
    <property type="evidence" value="ECO:0007669"/>
    <property type="project" value="TreeGrafter"/>
</dbReference>
<accession>A0AA36JQJ5</accession>
<keyword evidence="3" id="KW-0812">Transmembrane</keyword>
<dbReference type="InterPro" id="IPR043130">
    <property type="entry name" value="CDP-OH_PTrfase_TM_dom"/>
</dbReference>
<evidence type="ECO:0000256" key="4">
    <source>
        <dbReference type="ARBA" id="ARBA00022989"/>
    </source>
</evidence>
<evidence type="ECO:0000256" key="6">
    <source>
        <dbReference type="ARBA" id="ARBA00023136"/>
    </source>
</evidence>
<keyword evidence="6" id="KW-0472">Membrane</keyword>
<evidence type="ECO:0000256" key="8">
    <source>
        <dbReference type="RuleBase" id="RU003750"/>
    </source>
</evidence>
<evidence type="ECO:0000256" key="3">
    <source>
        <dbReference type="ARBA" id="ARBA00022692"/>
    </source>
</evidence>
<dbReference type="InterPro" id="IPR048254">
    <property type="entry name" value="CDP_ALCOHOL_P_TRANSF_CS"/>
</dbReference>
<proteinExistence type="inferred from homology"/>
<protein>
    <recommendedName>
        <fullName evidence="12">CDP-diacylglycerol--inositol 3-phosphatidyltransferase</fullName>
    </recommendedName>
</protein>
<dbReference type="Gene3D" id="1.20.120.1760">
    <property type="match status" value="1"/>
</dbReference>
<gene>
    <name evidence="10" type="ORF">EVOR1521_LOCUS30872</name>
</gene>
<name>A0AA36JQJ5_9DINO</name>
<dbReference type="GO" id="GO:0006661">
    <property type="term" value="P:phosphatidylinositol biosynthetic process"/>
    <property type="evidence" value="ECO:0007669"/>
    <property type="project" value="TreeGrafter"/>
</dbReference>
<keyword evidence="7" id="KW-1208">Phospholipid metabolism</keyword>
<keyword evidence="2 8" id="KW-0808">Transferase</keyword>
<reference evidence="10" key="1">
    <citation type="submission" date="2023-08" db="EMBL/GenBank/DDBJ databases">
        <authorList>
            <person name="Chen Y."/>
            <person name="Shah S."/>
            <person name="Dougan E. K."/>
            <person name="Thang M."/>
            <person name="Chan C."/>
        </authorList>
    </citation>
    <scope>NUCLEOTIDE SEQUENCE</scope>
</reference>
<dbReference type="PROSITE" id="PS00379">
    <property type="entry name" value="CDP_ALCOHOL_P_TRANSF"/>
    <property type="match status" value="1"/>
</dbReference>
<dbReference type="AlphaFoldDB" id="A0AA36JQJ5"/>